<proteinExistence type="predicted"/>
<organism evidence="15 16">
    <name type="scientific">Galendromus occidentalis</name>
    <name type="common">western predatory mite</name>
    <dbReference type="NCBI Taxonomy" id="34638"/>
    <lineage>
        <taxon>Eukaryota</taxon>
        <taxon>Metazoa</taxon>
        <taxon>Ecdysozoa</taxon>
        <taxon>Arthropoda</taxon>
        <taxon>Chelicerata</taxon>
        <taxon>Arachnida</taxon>
        <taxon>Acari</taxon>
        <taxon>Parasitiformes</taxon>
        <taxon>Mesostigmata</taxon>
        <taxon>Gamasina</taxon>
        <taxon>Phytoseioidea</taxon>
        <taxon>Phytoseiidae</taxon>
        <taxon>Typhlodrominae</taxon>
        <taxon>Galendromus</taxon>
    </lineage>
</organism>
<keyword evidence="10" id="KW-0863">Zinc-finger</keyword>
<keyword evidence="10" id="KW-0862">Zinc</keyword>
<dbReference type="GO" id="GO:0003677">
    <property type="term" value="F:DNA binding"/>
    <property type="evidence" value="ECO:0007669"/>
    <property type="project" value="UniProtKB-KW"/>
</dbReference>
<dbReference type="Gene3D" id="1.10.340.70">
    <property type="match status" value="1"/>
</dbReference>
<dbReference type="Pfam" id="PF00098">
    <property type="entry name" value="zf-CCHC"/>
    <property type="match status" value="1"/>
</dbReference>
<dbReference type="GO" id="GO:0006508">
    <property type="term" value="P:proteolysis"/>
    <property type="evidence" value="ECO:0007669"/>
    <property type="project" value="UniProtKB-KW"/>
</dbReference>
<dbReference type="PROSITE" id="PS50878">
    <property type="entry name" value="RT_POL"/>
    <property type="match status" value="1"/>
</dbReference>
<evidence type="ECO:0000256" key="9">
    <source>
        <dbReference type="ARBA" id="ARBA00023268"/>
    </source>
</evidence>
<dbReference type="GO" id="GO:0003964">
    <property type="term" value="F:RNA-directed DNA polymerase activity"/>
    <property type="evidence" value="ECO:0007669"/>
    <property type="project" value="UniProtKB-KW"/>
</dbReference>
<feature type="domain" description="Integrase catalytic" evidence="14">
    <location>
        <begin position="910"/>
        <end position="1064"/>
    </location>
</feature>
<evidence type="ECO:0000256" key="5">
    <source>
        <dbReference type="ARBA" id="ARBA00022750"/>
    </source>
</evidence>
<keyword evidence="8" id="KW-0238">DNA-binding</keyword>
<keyword evidence="3" id="KW-0808">Transferase</keyword>
<evidence type="ECO:0000256" key="2">
    <source>
        <dbReference type="ARBA" id="ARBA00022670"/>
    </source>
</evidence>
<evidence type="ECO:0000256" key="6">
    <source>
        <dbReference type="ARBA" id="ARBA00022759"/>
    </source>
</evidence>
<dbReference type="InterPro" id="IPR000477">
    <property type="entry name" value="RT_dom"/>
</dbReference>
<dbReference type="InterPro" id="IPR012337">
    <property type="entry name" value="RNaseH-like_sf"/>
</dbReference>
<dbReference type="Gene3D" id="4.10.60.10">
    <property type="entry name" value="Zinc finger, CCHC-type"/>
    <property type="match status" value="1"/>
</dbReference>
<feature type="region of interest" description="Disordered" evidence="11">
    <location>
        <begin position="1229"/>
        <end position="1271"/>
    </location>
</feature>
<evidence type="ECO:0000256" key="10">
    <source>
        <dbReference type="PROSITE-ProRule" id="PRU00047"/>
    </source>
</evidence>
<dbReference type="InterPro" id="IPR041577">
    <property type="entry name" value="RT_RNaseH_2"/>
</dbReference>
<protein>
    <recommendedName>
        <fullName evidence="1">RNA-directed DNA polymerase</fullName>
        <ecNumber evidence="1">2.7.7.49</ecNumber>
    </recommendedName>
</protein>
<dbReference type="SMART" id="SM00343">
    <property type="entry name" value="ZnF_C2HC"/>
    <property type="match status" value="2"/>
</dbReference>
<dbReference type="InterPro" id="IPR050951">
    <property type="entry name" value="Retrovirus_Pol_polyprotein"/>
</dbReference>
<evidence type="ECO:0000256" key="8">
    <source>
        <dbReference type="ARBA" id="ARBA00023125"/>
    </source>
</evidence>
<evidence type="ECO:0000259" key="13">
    <source>
        <dbReference type="PROSITE" id="PS50878"/>
    </source>
</evidence>
<evidence type="ECO:0000259" key="14">
    <source>
        <dbReference type="PROSITE" id="PS50994"/>
    </source>
</evidence>
<feature type="domain" description="CCHC-type" evidence="12">
    <location>
        <begin position="186"/>
        <end position="201"/>
    </location>
</feature>
<feature type="domain" description="Reverse transcriptase" evidence="13">
    <location>
        <begin position="363"/>
        <end position="542"/>
    </location>
</feature>
<dbReference type="InterPro" id="IPR001878">
    <property type="entry name" value="Znf_CCHC"/>
</dbReference>
<dbReference type="CDD" id="cd01647">
    <property type="entry name" value="RT_LTR"/>
    <property type="match status" value="1"/>
</dbReference>
<dbReference type="GeneID" id="108865266"/>
<keyword evidence="2" id="KW-0645">Protease</keyword>
<dbReference type="InterPro" id="IPR043128">
    <property type="entry name" value="Rev_trsase/Diguanyl_cyclase"/>
</dbReference>
<dbReference type="SUPFAM" id="SSF53098">
    <property type="entry name" value="Ribonuclease H-like"/>
    <property type="match status" value="1"/>
</dbReference>
<evidence type="ECO:0000313" key="16">
    <source>
        <dbReference type="RefSeq" id="XP_028969141.1"/>
    </source>
</evidence>
<dbReference type="PANTHER" id="PTHR37984">
    <property type="entry name" value="PROTEIN CBG26694"/>
    <property type="match status" value="1"/>
</dbReference>
<dbReference type="FunFam" id="3.10.20.370:FF:000001">
    <property type="entry name" value="Retrovirus-related Pol polyprotein from transposon 17.6-like protein"/>
    <property type="match status" value="1"/>
</dbReference>
<evidence type="ECO:0000256" key="4">
    <source>
        <dbReference type="ARBA" id="ARBA00022722"/>
    </source>
</evidence>
<dbReference type="RefSeq" id="XP_028969141.1">
    <property type="nucleotide sequence ID" value="XM_029113308.1"/>
</dbReference>
<keyword evidence="4" id="KW-0540">Nuclease</keyword>
<evidence type="ECO:0000259" key="12">
    <source>
        <dbReference type="PROSITE" id="PS50158"/>
    </source>
</evidence>
<feature type="compositionally biased region" description="Basic and acidic residues" evidence="11">
    <location>
        <begin position="1235"/>
        <end position="1245"/>
    </location>
</feature>
<dbReference type="SUPFAM" id="SSF57756">
    <property type="entry name" value="Retrovirus zinc finger-like domains"/>
    <property type="match status" value="1"/>
</dbReference>
<evidence type="ECO:0000256" key="7">
    <source>
        <dbReference type="ARBA" id="ARBA00022918"/>
    </source>
</evidence>
<evidence type="ECO:0000256" key="1">
    <source>
        <dbReference type="ARBA" id="ARBA00012493"/>
    </source>
</evidence>
<dbReference type="SUPFAM" id="SSF56672">
    <property type="entry name" value="DNA/RNA polymerases"/>
    <property type="match status" value="1"/>
</dbReference>
<dbReference type="CDD" id="cd09274">
    <property type="entry name" value="RNase_HI_RT_Ty3"/>
    <property type="match status" value="1"/>
</dbReference>
<dbReference type="InterPro" id="IPR036875">
    <property type="entry name" value="Znf_CCHC_sf"/>
</dbReference>
<keyword evidence="10" id="KW-0479">Metal-binding</keyword>
<keyword evidence="7" id="KW-0695">RNA-directed DNA polymerase</keyword>
<sequence length="1271" mass="143975">MLNKKTTNEEKKYAVLAYMGADTYTKLFDRISPEQDPNDLTFDEIVTKVKDFTQPDANKWAARIAFRKLVQTSGEPLLDFESRLRKMSIDCNWPDTEKQLSLIEQFIAGLTDRHTKQALMVKCKDKTKFSEVFACADEIRKAQKATSSTQPTSNPDVEVNALRMQQKRRFPARNQAPRQTASSSLKCYRCGNPNHLAPKCPHINSRCDTCGVVGHLASACRKKRFQQNFLEECPANFMTTAVDRDPIIMQVRIHGKRIDMELDTGCALSTMPYYKFVKKFPNHQLQENDVRLRSPSGEIITPTAFASVEVEFNENIQNLRIYLVNQPDFPTLAPNPTPVYHRPRPVAHALLALVDKELEHLEKSGVIKRVQVSDWAHPIVVVPRAAGKKVRICADFKVGLNRFLKLEDHPLKCIRQALDNLGTGRKFSKLDISSAFLHMPVREQDQKFLTVNTHRGLFQFTRMSNGLSSAAAVRQRYIEAILAGIPGVEVVIDDIVVTAPTDGEHLQRLEEVLRKLDSQDIRLNKEKCEFFKEQNRFCGFTLKHGEIHKCAEKVNAIRNAPAPSSITELKGFLGMIQFYAPFAKQLADIANPLYDALKSGREAKFIWTQRMNEAFIALKAELSSPRVLVAFDPARPLVLATDASPYGISAILSHRYEDKTERPIAYYSRTLTPTERRYTQLEKEALGIKAGMDKFFYYLFGRRFLLLTDSKPLVSIFSPSKSLPPLSATRMQNYSMFLTAFQYDIEYRNTTLHGNADALSRLPTKSEELTSLQDQAEEWLINYIADETPLNLKRIAAESKKSKFIVSLLAAMNSDRIGSNKFATIDVSEFTVRGDVLFRGHRVVIPESCQNEVLKELHEGHFGAKKMKELARRHVWWKTIDRDIDTKASICEICQMHAKNPARSYHSWEPAEHPFDRIHLDFAGPVEGQYLLLLVDANSKWLEISAAKTKTTADTLKMLREVFARFGLPKVIVSDNDPTFTSLSFETFCQENGIVHKTSPPFHPASNGQIERYVQTTKKALQKLKAEGSGENLHSMIQRFLFRQRLVSSAATNRSPAELMIGRQLRSKLDVISEVPEIPRIRVTPQYPNGKFAVGDEVIARNYSGSAKWATGTVIRILGRNTCVVKVQRGEWKRHFNQLRKRQIASPPKGTLQEEQDAEGDEIPWYISSDCEQNGNESLVSEDSFLSADNSASELETSSMQQPAIVGASPQIVSNSTPSSEVVIDEMSETVGDEAVERLRDRSEEQVSTDATRRSSARVRREPNRYGEWIN</sequence>
<dbReference type="GO" id="GO:0042575">
    <property type="term" value="C:DNA polymerase complex"/>
    <property type="evidence" value="ECO:0007669"/>
    <property type="project" value="UniProtKB-ARBA"/>
</dbReference>
<keyword evidence="6" id="KW-0255">Endonuclease</keyword>
<gene>
    <name evidence="16" type="primary">LOC108865266</name>
</gene>
<dbReference type="Gene3D" id="3.10.10.10">
    <property type="entry name" value="HIV Type 1 Reverse Transcriptase, subunit A, domain 1"/>
    <property type="match status" value="1"/>
</dbReference>
<dbReference type="InterPro" id="IPR041588">
    <property type="entry name" value="Integrase_H2C2"/>
</dbReference>
<dbReference type="Pfam" id="PF17919">
    <property type="entry name" value="RT_RNaseH_2"/>
    <property type="match status" value="1"/>
</dbReference>
<accession>A0AAJ7SJX9</accession>
<dbReference type="GO" id="GO:0004519">
    <property type="term" value="F:endonuclease activity"/>
    <property type="evidence" value="ECO:0007669"/>
    <property type="project" value="UniProtKB-KW"/>
</dbReference>
<dbReference type="GO" id="GO:0004190">
    <property type="term" value="F:aspartic-type endopeptidase activity"/>
    <property type="evidence" value="ECO:0007669"/>
    <property type="project" value="UniProtKB-KW"/>
</dbReference>
<keyword evidence="6" id="KW-0378">Hydrolase</keyword>
<dbReference type="PANTHER" id="PTHR37984:SF5">
    <property type="entry name" value="PROTEIN NYNRIN-LIKE"/>
    <property type="match status" value="1"/>
</dbReference>
<dbReference type="InterPro" id="IPR001584">
    <property type="entry name" value="Integrase_cat-core"/>
</dbReference>
<keyword evidence="15" id="KW-1185">Reference proteome</keyword>
<name>A0AAJ7SJX9_9ACAR</name>
<dbReference type="EC" id="2.7.7.49" evidence="1"/>
<dbReference type="PROSITE" id="PS50994">
    <property type="entry name" value="INTEGRASE"/>
    <property type="match status" value="1"/>
</dbReference>
<reference evidence="16" key="1">
    <citation type="submission" date="2025-08" db="UniProtKB">
        <authorList>
            <consortium name="RefSeq"/>
        </authorList>
    </citation>
    <scope>IDENTIFICATION</scope>
</reference>
<dbReference type="KEGG" id="goe:108865266"/>
<dbReference type="PROSITE" id="PS50158">
    <property type="entry name" value="ZF_CCHC"/>
    <property type="match status" value="1"/>
</dbReference>
<evidence type="ECO:0000256" key="11">
    <source>
        <dbReference type="SAM" id="MobiDB-lite"/>
    </source>
</evidence>
<dbReference type="Gene3D" id="3.30.70.270">
    <property type="match status" value="2"/>
</dbReference>
<keyword evidence="9" id="KW-0511">Multifunctional enzyme</keyword>
<dbReference type="InterPro" id="IPR043502">
    <property type="entry name" value="DNA/RNA_pol_sf"/>
</dbReference>
<dbReference type="FunFam" id="3.30.70.270:FF:000020">
    <property type="entry name" value="Transposon Tf2-6 polyprotein-like Protein"/>
    <property type="match status" value="1"/>
</dbReference>
<evidence type="ECO:0000256" key="3">
    <source>
        <dbReference type="ARBA" id="ARBA00022695"/>
    </source>
</evidence>
<dbReference type="InterPro" id="IPR036397">
    <property type="entry name" value="RNaseH_sf"/>
</dbReference>
<dbReference type="Proteomes" id="UP000694867">
    <property type="component" value="Unplaced"/>
</dbReference>
<dbReference type="Pfam" id="PF00078">
    <property type="entry name" value="RVT_1"/>
    <property type="match status" value="1"/>
</dbReference>
<keyword evidence="5" id="KW-0064">Aspartyl protease</keyword>
<keyword evidence="3" id="KW-0548">Nucleotidyltransferase</keyword>
<dbReference type="Gene3D" id="3.30.420.10">
    <property type="entry name" value="Ribonuclease H-like superfamily/Ribonuclease H"/>
    <property type="match status" value="1"/>
</dbReference>
<dbReference type="Pfam" id="PF17921">
    <property type="entry name" value="Integrase_H2C2"/>
    <property type="match status" value="1"/>
</dbReference>
<dbReference type="Pfam" id="PF00665">
    <property type="entry name" value="rve"/>
    <property type="match status" value="1"/>
</dbReference>
<dbReference type="AlphaFoldDB" id="A0AAJ7SJX9"/>
<dbReference type="GO" id="GO:0008270">
    <property type="term" value="F:zinc ion binding"/>
    <property type="evidence" value="ECO:0007669"/>
    <property type="project" value="UniProtKB-KW"/>
</dbReference>
<dbReference type="GO" id="GO:0015074">
    <property type="term" value="P:DNA integration"/>
    <property type="evidence" value="ECO:0007669"/>
    <property type="project" value="InterPro"/>
</dbReference>
<evidence type="ECO:0000313" key="15">
    <source>
        <dbReference type="Proteomes" id="UP000694867"/>
    </source>
</evidence>